<dbReference type="EMBL" id="JAJATW010000009">
    <property type="protein sequence ID" value="MCB5161805.1"/>
    <property type="molecule type" value="Genomic_DNA"/>
</dbReference>
<evidence type="ECO:0008006" key="4">
    <source>
        <dbReference type="Google" id="ProtNLM"/>
    </source>
</evidence>
<comment type="caution">
    <text evidence="2">The sequence shown here is derived from an EMBL/GenBank/DDBJ whole genome shotgun (WGS) entry which is preliminary data.</text>
</comment>
<proteinExistence type="predicted"/>
<organism evidence="2 3">
    <name type="scientific">Marinomonas algarum</name>
    <dbReference type="NCBI Taxonomy" id="2883105"/>
    <lineage>
        <taxon>Bacteria</taxon>
        <taxon>Pseudomonadati</taxon>
        <taxon>Pseudomonadota</taxon>
        <taxon>Gammaproteobacteria</taxon>
        <taxon>Oceanospirillales</taxon>
        <taxon>Oceanospirillaceae</taxon>
        <taxon>Marinomonas</taxon>
    </lineage>
</organism>
<reference evidence="2" key="1">
    <citation type="submission" date="2021-10" db="EMBL/GenBank/DDBJ databases">
        <title>Marinomonas pontica sp. nov., isolated from the Black Sea.</title>
        <authorList>
            <person name="Zhao L.-H."/>
            <person name="Xue J.-H."/>
        </authorList>
    </citation>
    <scope>NUCLEOTIDE SEQUENCE</scope>
    <source>
        <strain evidence="2">E8</strain>
    </source>
</reference>
<feature type="signal peptide" evidence="1">
    <location>
        <begin position="1"/>
        <end position="24"/>
    </location>
</feature>
<accession>A0A9X1IM82</accession>
<evidence type="ECO:0000313" key="2">
    <source>
        <dbReference type="EMBL" id="MCB5161805.1"/>
    </source>
</evidence>
<evidence type="ECO:0000313" key="3">
    <source>
        <dbReference type="Proteomes" id="UP001139095"/>
    </source>
</evidence>
<dbReference type="AlphaFoldDB" id="A0A9X1IM82"/>
<keyword evidence="3" id="KW-1185">Reference proteome</keyword>
<keyword evidence="1" id="KW-0732">Signal</keyword>
<dbReference type="RefSeq" id="WP_226754171.1">
    <property type="nucleotide sequence ID" value="NZ_JAJATW010000009.1"/>
</dbReference>
<evidence type="ECO:0000256" key="1">
    <source>
        <dbReference type="SAM" id="SignalP"/>
    </source>
</evidence>
<gene>
    <name evidence="2" type="ORF">LG368_07815</name>
</gene>
<dbReference type="PROSITE" id="PS51257">
    <property type="entry name" value="PROKAR_LIPOPROTEIN"/>
    <property type="match status" value="1"/>
</dbReference>
<dbReference type="Proteomes" id="UP001139095">
    <property type="component" value="Unassembled WGS sequence"/>
</dbReference>
<protein>
    <recommendedName>
        <fullName evidence="4">DUF3570 domain-containing protein</fullName>
    </recommendedName>
</protein>
<sequence>MLFKKQPSVLLLVFAGCFCSTVWAENVDSALVSEGETAGQDTSWWLDSHESVSKTIGRWSSGVDGFLSGEESTEQSDFLNQDSQVEIRFGSTVGDGTRASFFDFSAKLRLPNTQDRLRLVIESEPDTLAPESVQNESSEREGVVESALATNISAAVRYIEEDLGLDVDAGVRVDFPLDPFIRFRFKQGRQINQWQWWQNQELFAYYSKGVGARYRLGLGYTATPELAYSTDFSVVWLDRENRFYGRENFAIQQRLDDKNRVGYQLSFLQSGEHELSPDSYLYNVQYERLLYKKWLVGQLKPQFTHDEEDDYHGKFSLTLSMVILLGPEYLH</sequence>
<feature type="chain" id="PRO_5040854607" description="DUF3570 domain-containing protein" evidence="1">
    <location>
        <begin position="25"/>
        <end position="331"/>
    </location>
</feature>
<name>A0A9X1IM82_9GAMM</name>